<name>A0A370I0Y0_9NOCA</name>
<dbReference type="EMBL" id="QQBC01000008">
    <property type="protein sequence ID" value="RDI64376.1"/>
    <property type="molecule type" value="Genomic_DNA"/>
</dbReference>
<gene>
    <name evidence="1" type="ORF">DFR76_108208</name>
</gene>
<protein>
    <submittedName>
        <fullName evidence="1">Uncharacterized protein DUF1851</fullName>
    </submittedName>
</protein>
<reference evidence="1 2" key="1">
    <citation type="submission" date="2018-07" db="EMBL/GenBank/DDBJ databases">
        <title>Genomic Encyclopedia of Type Strains, Phase IV (KMG-IV): sequencing the most valuable type-strain genomes for metagenomic binning, comparative biology and taxonomic classification.</title>
        <authorList>
            <person name="Goeker M."/>
        </authorList>
    </citation>
    <scope>NUCLEOTIDE SEQUENCE [LARGE SCALE GENOMIC DNA]</scope>
    <source>
        <strain evidence="1 2">DSM 44290</strain>
    </source>
</reference>
<keyword evidence="2" id="KW-1185">Reference proteome</keyword>
<sequence length="157" mass="17293">MYWNQGAGTWLDGPVTSDCFRLIEPVPTAEAIPSWAPHFAHFDSVVGYSSLGHAFLANLDTGDYAILYPYRAGATGYGPFVSVWEFADQVLTEPRFADFVLRPDHVSDICDHLGPLDTGQVYAAHPFPFQGGDETPDSYQRADLWSFLDSVAHAHGL</sequence>
<proteinExistence type="predicted"/>
<accession>A0A370I0Y0</accession>
<organism evidence="1 2">
    <name type="scientific">Nocardia pseudobrasiliensis</name>
    <dbReference type="NCBI Taxonomy" id="45979"/>
    <lineage>
        <taxon>Bacteria</taxon>
        <taxon>Bacillati</taxon>
        <taxon>Actinomycetota</taxon>
        <taxon>Actinomycetes</taxon>
        <taxon>Mycobacteriales</taxon>
        <taxon>Nocardiaceae</taxon>
        <taxon>Nocardia</taxon>
    </lineage>
</organism>
<dbReference type="STRING" id="1210086.GCA_001613105_02781"/>
<dbReference type="AlphaFoldDB" id="A0A370I0Y0"/>
<evidence type="ECO:0000313" key="1">
    <source>
        <dbReference type="EMBL" id="RDI64376.1"/>
    </source>
</evidence>
<dbReference type="Proteomes" id="UP000254869">
    <property type="component" value="Unassembled WGS sequence"/>
</dbReference>
<evidence type="ECO:0000313" key="2">
    <source>
        <dbReference type="Proteomes" id="UP000254869"/>
    </source>
</evidence>
<comment type="caution">
    <text evidence="1">The sequence shown here is derived from an EMBL/GenBank/DDBJ whole genome shotgun (WGS) entry which is preliminary data.</text>
</comment>